<feature type="signal peptide" evidence="5">
    <location>
        <begin position="1"/>
        <end position="16"/>
    </location>
</feature>
<keyword evidence="7" id="KW-1185">Reference proteome</keyword>
<keyword evidence="5" id="KW-0732">Signal</keyword>
<dbReference type="Proteomes" id="UP001176940">
    <property type="component" value="Unassembled WGS sequence"/>
</dbReference>
<sequence length="185" mass="20513">MLLYLRKFSWLSVLCSQSLLHCLVLPATPLNRNLIGKKKPQKKKLLDSPAFFDDQPGKTAGCNLQPVGISKDIDWAADALKKLHPLPTLCTIFTTCIGMLGRRIATAPYRLCEHKGKLHSVGEDWTADCEKCSCGPKGMRCCSLTNTPIYDEQICEATFHEESCSYTVTKKDNPSEECEITGMVG</sequence>
<accession>A0ABN9L7Z0</accession>
<proteinExistence type="inferred from homology"/>
<comment type="similarity">
    <text evidence="2">Belongs to the beta-microseminoprotein family.</text>
</comment>
<dbReference type="Gene3D" id="2.20.25.590">
    <property type="match status" value="1"/>
</dbReference>
<evidence type="ECO:0000256" key="2">
    <source>
        <dbReference type="ARBA" id="ARBA00010352"/>
    </source>
</evidence>
<dbReference type="PANTHER" id="PTHR10500">
    <property type="entry name" value="BETA-MICROSEMINOPROTEIN"/>
    <property type="match status" value="1"/>
</dbReference>
<dbReference type="InterPro" id="IPR008735">
    <property type="entry name" value="PSP94"/>
</dbReference>
<name>A0ABN9L7Z0_9NEOB</name>
<reference evidence="6" key="1">
    <citation type="submission" date="2023-07" db="EMBL/GenBank/DDBJ databases">
        <authorList>
            <person name="Stuckert A."/>
        </authorList>
    </citation>
    <scope>NUCLEOTIDE SEQUENCE</scope>
</reference>
<evidence type="ECO:0000313" key="7">
    <source>
        <dbReference type="Proteomes" id="UP001176940"/>
    </source>
</evidence>
<evidence type="ECO:0000256" key="3">
    <source>
        <dbReference type="ARBA" id="ARBA00022525"/>
    </source>
</evidence>
<evidence type="ECO:0000256" key="5">
    <source>
        <dbReference type="SAM" id="SignalP"/>
    </source>
</evidence>
<protein>
    <recommendedName>
        <fullName evidence="8">Beta-microseminoprotein</fullName>
    </recommendedName>
</protein>
<evidence type="ECO:0000256" key="1">
    <source>
        <dbReference type="ARBA" id="ARBA00004613"/>
    </source>
</evidence>
<evidence type="ECO:0000256" key="4">
    <source>
        <dbReference type="ARBA" id="ARBA00023157"/>
    </source>
</evidence>
<organism evidence="6 7">
    <name type="scientific">Ranitomeya imitator</name>
    <name type="common">mimic poison frog</name>
    <dbReference type="NCBI Taxonomy" id="111125"/>
    <lineage>
        <taxon>Eukaryota</taxon>
        <taxon>Metazoa</taxon>
        <taxon>Chordata</taxon>
        <taxon>Craniata</taxon>
        <taxon>Vertebrata</taxon>
        <taxon>Euteleostomi</taxon>
        <taxon>Amphibia</taxon>
        <taxon>Batrachia</taxon>
        <taxon>Anura</taxon>
        <taxon>Neobatrachia</taxon>
        <taxon>Hyloidea</taxon>
        <taxon>Dendrobatidae</taxon>
        <taxon>Dendrobatinae</taxon>
        <taxon>Ranitomeya</taxon>
    </lineage>
</organism>
<keyword evidence="4" id="KW-1015">Disulfide bond</keyword>
<evidence type="ECO:0008006" key="8">
    <source>
        <dbReference type="Google" id="ProtNLM"/>
    </source>
</evidence>
<keyword evidence="3" id="KW-0964">Secreted</keyword>
<dbReference type="EMBL" id="CAUEEQ010010019">
    <property type="protein sequence ID" value="CAJ0934092.1"/>
    <property type="molecule type" value="Genomic_DNA"/>
</dbReference>
<evidence type="ECO:0000313" key="6">
    <source>
        <dbReference type="EMBL" id="CAJ0934092.1"/>
    </source>
</evidence>
<dbReference type="PANTHER" id="PTHR10500:SF7">
    <property type="entry name" value="BETA-MICROSEMINOPROTEIN"/>
    <property type="match status" value="1"/>
</dbReference>
<dbReference type="Pfam" id="PF05825">
    <property type="entry name" value="PSP94"/>
    <property type="match status" value="1"/>
</dbReference>
<feature type="chain" id="PRO_5047517032" description="Beta-microseminoprotein" evidence="5">
    <location>
        <begin position="17"/>
        <end position="185"/>
    </location>
</feature>
<comment type="subcellular location">
    <subcellularLocation>
        <location evidence="1">Secreted</location>
    </subcellularLocation>
</comment>
<comment type="caution">
    <text evidence="6">The sequence shown here is derived from an EMBL/GenBank/DDBJ whole genome shotgun (WGS) entry which is preliminary data.</text>
</comment>
<dbReference type="Gene3D" id="2.10.70.10">
    <property type="entry name" value="Complement Module, domain 1"/>
    <property type="match status" value="1"/>
</dbReference>
<gene>
    <name evidence="6" type="ORF">RIMI_LOCUS5767186</name>
</gene>